<dbReference type="Proteomes" id="UP000470771">
    <property type="component" value="Unassembled WGS sequence"/>
</dbReference>
<dbReference type="Pfam" id="PF09594">
    <property type="entry name" value="GT87"/>
    <property type="match status" value="1"/>
</dbReference>
<name>A0A6N9NHU4_9FLAO</name>
<gene>
    <name evidence="9" type="ORF">GQN54_05060</name>
</gene>
<keyword evidence="10" id="KW-1185">Reference proteome</keyword>
<evidence type="ECO:0000313" key="9">
    <source>
        <dbReference type="EMBL" id="NBG65473.1"/>
    </source>
</evidence>
<evidence type="ECO:0000256" key="1">
    <source>
        <dbReference type="ARBA" id="ARBA00004651"/>
    </source>
</evidence>
<feature type="transmembrane region" description="Helical" evidence="8">
    <location>
        <begin position="191"/>
        <end position="210"/>
    </location>
</feature>
<feature type="transmembrane region" description="Helical" evidence="8">
    <location>
        <begin position="278"/>
        <end position="297"/>
    </location>
</feature>
<evidence type="ECO:0000256" key="5">
    <source>
        <dbReference type="ARBA" id="ARBA00022989"/>
    </source>
</evidence>
<dbReference type="EMBL" id="WWNE01000005">
    <property type="protein sequence ID" value="NBG65473.1"/>
    <property type="molecule type" value="Genomic_DNA"/>
</dbReference>
<evidence type="ECO:0000256" key="7">
    <source>
        <dbReference type="ARBA" id="ARBA00024033"/>
    </source>
</evidence>
<feature type="transmembrane region" description="Helical" evidence="8">
    <location>
        <begin position="6"/>
        <end position="25"/>
    </location>
</feature>
<comment type="subcellular location">
    <subcellularLocation>
        <location evidence="1">Cell membrane</location>
        <topology evidence="1">Multi-pass membrane protein</topology>
    </subcellularLocation>
</comment>
<dbReference type="GO" id="GO:0016758">
    <property type="term" value="F:hexosyltransferase activity"/>
    <property type="evidence" value="ECO:0007669"/>
    <property type="project" value="InterPro"/>
</dbReference>
<comment type="caution">
    <text evidence="9">The sequence shown here is derived from an EMBL/GenBank/DDBJ whole genome shotgun (WGS) entry which is preliminary data.</text>
</comment>
<keyword evidence="3" id="KW-0808">Transferase</keyword>
<evidence type="ECO:0000313" key="10">
    <source>
        <dbReference type="Proteomes" id="UP000470771"/>
    </source>
</evidence>
<evidence type="ECO:0000256" key="6">
    <source>
        <dbReference type="ARBA" id="ARBA00023136"/>
    </source>
</evidence>
<evidence type="ECO:0000256" key="3">
    <source>
        <dbReference type="ARBA" id="ARBA00022679"/>
    </source>
</evidence>
<dbReference type="AlphaFoldDB" id="A0A6N9NHU4"/>
<evidence type="ECO:0000256" key="2">
    <source>
        <dbReference type="ARBA" id="ARBA00022475"/>
    </source>
</evidence>
<organism evidence="9 10">
    <name type="scientific">Acidiluteibacter ferrifornacis</name>
    <dbReference type="NCBI Taxonomy" id="2692424"/>
    <lineage>
        <taxon>Bacteria</taxon>
        <taxon>Pseudomonadati</taxon>
        <taxon>Bacteroidota</taxon>
        <taxon>Flavobacteriia</taxon>
        <taxon>Flavobacteriales</taxon>
        <taxon>Cryomorphaceae</taxon>
        <taxon>Acidiluteibacter</taxon>
    </lineage>
</organism>
<dbReference type="GO" id="GO:0005886">
    <property type="term" value="C:plasma membrane"/>
    <property type="evidence" value="ECO:0007669"/>
    <property type="project" value="UniProtKB-SubCell"/>
</dbReference>
<feature type="transmembrane region" description="Helical" evidence="8">
    <location>
        <begin position="385"/>
        <end position="404"/>
    </location>
</feature>
<dbReference type="InterPro" id="IPR018584">
    <property type="entry name" value="GT87"/>
</dbReference>
<keyword evidence="6 8" id="KW-0472">Membrane</keyword>
<accession>A0A6N9NHU4</accession>
<dbReference type="RefSeq" id="WP_160632429.1">
    <property type="nucleotide sequence ID" value="NZ_WWNE01000005.1"/>
</dbReference>
<comment type="similarity">
    <text evidence="7">Belongs to the glycosyltransferase 87 family.</text>
</comment>
<evidence type="ECO:0000256" key="8">
    <source>
        <dbReference type="SAM" id="Phobius"/>
    </source>
</evidence>
<feature type="transmembrane region" description="Helical" evidence="8">
    <location>
        <begin position="362"/>
        <end position="379"/>
    </location>
</feature>
<keyword evidence="4 8" id="KW-0812">Transmembrane</keyword>
<feature type="transmembrane region" description="Helical" evidence="8">
    <location>
        <begin position="332"/>
        <end position="350"/>
    </location>
</feature>
<feature type="transmembrane region" description="Helical" evidence="8">
    <location>
        <begin position="116"/>
        <end position="144"/>
    </location>
</feature>
<sequence length="418" mass="49595">MNFEKIQPIRFIGLLLIIIFIIFEYNRYGDFSIYYHAASNLYRLPDLYHPLYSEPPTLFYLGNPVITLFIYPFTYLPLSFATLLVKLVDLVLLYRIWIIISSYLCIDVHTSKIKNLLLIITFASCFISIYYNLHLVQFTIIMLYCSLEGIYQISQNKNIPLGSFLIAFAVLTKISPIVLLPYLIYRNHFKAFMWTILFLGVLVGSTFIFIEPTKSLFLWSKWWYLINPLDPDSIFDMNNRKNHGISTLLSTLFIKDITDNIVELTNRRYLIDLGREQVKVLITVARIILIGLTFYFLRSLPFVKQKIKQNEFWELSYLLLIIPLFFPQQRIYNFIFVLPAIAYLCYHLIVNKQQIKNYHLKLVAFVFCVLLFNFEMIFGQLRLYLWYYKTMTYATLFVLILLMWMRPTSRATITPIKT</sequence>
<evidence type="ECO:0000256" key="4">
    <source>
        <dbReference type="ARBA" id="ARBA00022692"/>
    </source>
</evidence>
<feature type="transmembrane region" description="Helical" evidence="8">
    <location>
        <begin position="58"/>
        <end position="78"/>
    </location>
</feature>
<keyword evidence="2" id="KW-1003">Cell membrane</keyword>
<protein>
    <submittedName>
        <fullName evidence="9">DUF2029 domain-containing protein</fullName>
    </submittedName>
</protein>
<reference evidence="9 10" key="1">
    <citation type="submission" date="2019-12" db="EMBL/GenBank/DDBJ databases">
        <authorList>
            <person name="Zhao J."/>
        </authorList>
    </citation>
    <scope>NUCLEOTIDE SEQUENCE [LARGE SCALE GENOMIC DNA]</scope>
    <source>
        <strain evidence="9 10">S-15</strain>
    </source>
</reference>
<proteinExistence type="inferred from homology"/>
<keyword evidence="5 8" id="KW-1133">Transmembrane helix</keyword>
<feature type="transmembrane region" description="Helical" evidence="8">
    <location>
        <begin position="164"/>
        <end position="184"/>
    </location>
</feature>
<feature type="transmembrane region" description="Helical" evidence="8">
    <location>
        <begin position="84"/>
        <end position="104"/>
    </location>
</feature>